<keyword evidence="1 6" id="KW-0489">Methyltransferase</keyword>
<feature type="region of interest" description="Disordered" evidence="4">
    <location>
        <begin position="50"/>
        <end position="89"/>
    </location>
</feature>
<dbReference type="EMBL" id="RJSE01000007">
    <property type="protein sequence ID" value="RNL62332.1"/>
    <property type="molecule type" value="Genomic_DNA"/>
</dbReference>
<evidence type="ECO:0000313" key="7">
    <source>
        <dbReference type="Proteomes" id="UP000267128"/>
    </source>
</evidence>
<dbReference type="InterPro" id="IPR013216">
    <property type="entry name" value="Methyltransf_11"/>
</dbReference>
<evidence type="ECO:0000256" key="1">
    <source>
        <dbReference type="ARBA" id="ARBA00022603"/>
    </source>
</evidence>
<evidence type="ECO:0000256" key="4">
    <source>
        <dbReference type="SAM" id="MobiDB-lite"/>
    </source>
</evidence>
<keyword evidence="7" id="KW-1185">Reference proteome</keyword>
<comment type="caution">
    <text evidence="6">The sequence shown here is derived from an EMBL/GenBank/DDBJ whole genome shotgun (WGS) entry which is preliminary data.</text>
</comment>
<dbReference type="SUPFAM" id="SSF53335">
    <property type="entry name" value="S-adenosyl-L-methionine-dependent methyltransferases"/>
    <property type="match status" value="1"/>
</dbReference>
<dbReference type="PANTHER" id="PTHR43464:SF19">
    <property type="entry name" value="UBIQUINONE BIOSYNTHESIS O-METHYLTRANSFERASE, MITOCHONDRIAL"/>
    <property type="match status" value="1"/>
</dbReference>
<proteinExistence type="predicted"/>
<evidence type="ECO:0000256" key="3">
    <source>
        <dbReference type="ARBA" id="ARBA00022691"/>
    </source>
</evidence>
<evidence type="ECO:0000313" key="6">
    <source>
        <dbReference type="EMBL" id="RNL62332.1"/>
    </source>
</evidence>
<organism evidence="6 7">
    <name type="scientific">Nocardioides marmoriginsengisoli</name>
    <dbReference type="NCBI Taxonomy" id="661483"/>
    <lineage>
        <taxon>Bacteria</taxon>
        <taxon>Bacillati</taxon>
        <taxon>Actinomycetota</taxon>
        <taxon>Actinomycetes</taxon>
        <taxon>Propionibacteriales</taxon>
        <taxon>Nocardioidaceae</taxon>
        <taxon>Nocardioides</taxon>
    </lineage>
</organism>
<dbReference type="InterPro" id="IPR029063">
    <property type="entry name" value="SAM-dependent_MTases_sf"/>
</dbReference>
<reference evidence="6 7" key="1">
    <citation type="submission" date="2018-11" db="EMBL/GenBank/DDBJ databases">
        <authorList>
            <person name="Li F."/>
        </authorList>
    </citation>
    <scope>NUCLEOTIDE SEQUENCE [LARGE SCALE GENOMIC DNA]</scope>
    <source>
        <strain evidence="6 7">Gsoil 097</strain>
    </source>
</reference>
<dbReference type="Pfam" id="PF08241">
    <property type="entry name" value="Methyltransf_11"/>
    <property type="match status" value="1"/>
</dbReference>
<dbReference type="PANTHER" id="PTHR43464">
    <property type="entry name" value="METHYLTRANSFERASE"/>
    <property type="match status" value="1"/>
</dbReference>
<sequence length="469" mass="49542">MMSPANSATFGRILVRISWLRRPAAAPTPTLSPCSMSWIRCLAHFFSPSPNPSAASRRPSGAGPVGGGSPASASPIAASSAGSSIERRYGRSSQLSSSAACHTSVPTSPAPAAAAIAGIGSGGPSMFQRSAAGGLSNATSIGVGPVFGTQRSRCLRSPRSGTANSTYSRFPPRSPQKTGTSWCPGSARWSSAKLPSRYCCLWWFLTPWMTKTGSLMAQHVGVKRRRARGAADILAPMPQRARQALALTKALVRGGHRRQTAVAEILRPANLFQPHATTSADRYPVEFAAAADALTTAAPSILSFGCSSGEELLSLRGQFPDARIHGVDINPVAVRRARRAVADDPAITVARAGDAEGLEQASYDVVTALAVFRHADLNEAPPRCDPTLRFADFERTVDRLARCVRPGGVLVIRHANFRFTDCAVAADFEAVRTGFASAGEGGLLTPIYGRDDALIGTTDRDDGIYRRTR</sequence>
<dbReference type="OrthoDB" id="9795085at2"/>
<feature type="compositionally biased region" description="Polar residues" evidence="4">
    <location>
        <begin position="159"/>
        <end position="168"/>
    </location>
</feature>
<dbReference type="GO" id="GO:0032259">
    <property type="term" value="P:methylation"/>
    <property type="evidence" value="ECO:0007669"/>
    <property type="project" value="UniProtKB-KW"/>
</dbReference>
<feature type="compositionally biased region" description="Low complexity" evidence="4">
    <location>
        <begin position="52"/>
        <end position="62"/>
    </location>
</feature>
<feature type="domain" description="Methyltransferase type 11" evidence="5">
    <location>
        <begin position="302"/>
        <end position="412"/>
    </location>
</feature>
<dbReference type="Gene3D" id="3.40.50.150">
    <property type="entry name" value="Vaccinia Virus protein VP39"/>
    <property type="match status" value="1"/>
</dbReference>
<dbReference type="AlphaFoldDB" id="A0A3N0CFU0"/>
<evidence type="ECO:0000256" key="2">
    <source>
        <dbReference type="ARBA" id="ARBA00022679"/>
    </source>
</evidence>
<protein>
    <submittedName>
        <fullName evidence="6">Class I SAM-dependent methyltransferase</fullName>
    </submittedName>
</protein>
<dbReference type="Proteomes" id="UP000267128">
    <property type="component" value="Unassembled WGS sequence"/>
</dbReference>
<evidence type="ECO:0000259" key="5">
    <source>
        <dbReference type="Pfam" id="PF08241"/>
    </source>
</evidence>
<feature type="region of interest" description="Disordered" evidence="4">
    <location>
        <begin position="149"/>
        <end position="185"/>
    </location>
</feature>
<name>A0A3N0CFU0_9ACTN</name>
<accession>A0A3N0CFU0</accession>
<keyword evidence="2 6" id="KW-0808">Transferase</keyword>
<feature type="compositionally biased region" description="Low complexity" evidence="4">
    <location>
        <begin position="70"/>
        <end position="84"/>
    </location>
</feature>
<gene>
    <name evidence="6" type="ORF">EFK50_11170</name>
</gene>
<dbReference type="GO" id="GO:0008757">
    <property type="term" value="F:S-adenosylmethionine-dependent methyltransferase activity"/>
    <property type="evidence" value="ECO:0007669"/>
    <property type="project" value="InterPro"/>
</dbReference>
<keyword evidence="3" id="KW-0949">S-adenosyl-L-methionine</keyword>
<dbReference type="CDD" id="cd02440">
    <property type="entry name" value="AdoMet_MTases"/>
    <property type="match status" value="1"/>
</dbReference>